<keyword evidence="1" id="KW-0812">Transmembrane</keyword>
<feature type="transmembrane region" description="Helical" evidence="1">
    <location>
        <begin position="172"/>
        <end position="191"/>
    </location>
</feature>
<keyword evidence="1" id="KW-0472">Membrane</keyword>
<evidence type="ECO:0000256" key="1">
    <source>
        <dbReference type="SAM" id="Phobius"/>
    </source>
</evidence>
<feature type="transmembrane region" description="Helical" evidence="1">
    <location>
        <begin position="322"/>
        <end position="344"/>
    </location>
</feature>
<organism evidence="3 4">
    <name type="scientific">Micromonospora parathelypteridis</name>
    <dbReference type="NCBI Taxonomy" id="1839617"/>
    <lineage>
        <taxon>Bacteria</taxon>
        <taxon>Bacillati</taxon>
        <taxon>Actinomycetota</taxon>
        <taxon>Actinomycetes</taxon>
        <taxon>Micromonosporales</taxon>
        <taxon>Micromonosporaceae</taxon>
        <taxon>Micromonospora</taxon>
    </lineage>
</organism>
<feature type="transmembrane region" description="Helical" evidence="1">
    <location>
        <begin position="203"/>
        <end position="220"/>
    </location>
</feature>
<evidence type="ECO:0000259" key="2">
    <source>
        <dbReference type="Pfam" id="PF20990"/>
    </source>
</evidence>
<proteinExistence type="predicted"/>
<dbReference type="Proteomes" id="UP000586947">
    <property type="component" value="Unassembled WGS sequence"/>
</dbReference>
<dbReference type="AlphaFoldDB" id="A0A840W6A6"/>
<keyword evidence="4" id="KW-1185">Reference proteome</keyword>
<name>A0A840W6A6_9ACTN</name>
<evidence type="ECO:0000313" key="4">
    <source>
        <dbReference type="Proteomes" id="UP000586947"/>
    </source>
</evidence>
<dbReference type="EMBL" id="JACHDP010000001">
    <property type="protein sequence ID" value="MBB5479719.1"/>
    <property type="molecule type" value="Genomic_DNA"/>
</dbReference>
<feature type="transmembrane region" description="Helical" evidence="1">
    <location>
        <begin position="364"/>
        <end position="384"/>
    </location>
</feature>
<dbReference type="InterPro" id="IPR048389">
    <property type="entry name" value="YciQ-like_C"/>
</dbReference>
<feature type="transmembrane region" description="Helical" evidence="1">
    <location>
        <begin position="12"/>
        <end position="31"/>
    </location>
</feature>
<dbReference type="Pfam" id="PF20990">
    <property type="entry name" value="DUF2207_C"/>
    <property type="match status" value="1"/>
</dbReference>
<reference evidence="3 4" key="1">
    <citation type="submission" date="2020-08" db="EMBL/GenBank/DDBJ databases">
        <title>Sequencing the genomes of 1000 actinobacteria strains.</title>
        <authorList>
            <person name="Klenk H.-P."/>
        </authorList>
    </citation>
    <scope>NUCLEOTIDE SEQUENCE [LARGE SCALE GENOMIC DNA]</scope>
    <source>
        <strain evidence="3 4">DSM 103125</strain>
    </source>
</reference>
<feature type="domain" description="Predicted membrane protein YciQ-like C-terminal" evidence="2">
    <location>
        <begin position="50"/>
        <end position="276"/>
    </location>
</feature>
<comment type="caution">
    <text evidence="3">The sequence shown here is derived from an EMBL/GenBank/DDBJ whole genome shotgun (WGS) entry which is preliminary data.</text>
</comment>
<sequence>MTLAATSLSDPVIEIGLPVASLACWAVVYGITRLASRPAAVTPATAAAGLPGQEPPAVVGLLANRWRHTVDAAESTLLDLAARRYLQLRQADQDPRNTTVHLTDRAPDDLNPYERQVYDRVAERAVDGVVPLTALSFSDANRFAAWSKRLRRAVVADAQRLGLSRRRFSRPLVILQSVLGLIAAGGVAAGSWHYVNRSGGDRFGAVAAFLVPAMVLVALARRDLGERDTPAGRAAAARWLGLRAWLVGHEAFGDLPPAAVAVWDRYLAYGSALGLTRTASPLINFGMADRRRLWSSYGGSWRQVNVSYPGGLPRYGQALGWVFFWALLAGALGWTFVGVVGGSFLASVGPSSAGWARLTDLGPVTLGIVLVGFALLGLAGYLALRAVLDLATPATVTGEVLWHEVWQRQASDDGPGRIINHYLVIDDGHADQLRAWVLPRQIAGECRLGDVVTAHVRPWTRRVIGVTVQRAAPEPANAYADDDPPLGTALPATATHAAVAPERLLSAAEVGAATGRRVSLVPPTGHSSQARGIVSFAEGGRSIILVLQVTRGMMARFNLALGRSTGVPLPGVGDEAYTGPDRAVARRGDLVLLVARGPGVGGIEAAQLGALLATALSRLPSEPAPQHGGAG</sequence>
<protein>
    <recommendedName>
        <fullName evidence="2">Predicted membrane protein YciQ-like C-terminal domain-containing protein</fullName>
    </recommendedName>
</protein>
<dbReference type="RefSeq" id="WP_184182610.1">
    <property type="nucleotide sequence ID" value="NZ_BMNF01000007.1"/>
</dbReference>
<keyword evidence="1" id="KW-1133">Transmembrane helix</keyword>
<accession>A0A840W6A6</accession>
<evidence type="ECO:0000313" key="3">
    <source>
        <dbReference type="EMBL" id="MBB5479719.1"/>
    </source>
</evidence>
<gene>
    <name evidence="3" type="ORF">HNR20_004224</name>
</gene>